<accession>A0ABT7XVD5</accession>
<evidence type="ECO:0000256" key="3">
    <source>
        <dbReference type="ARBA" id="ARBA00022475"/>
    </source>
</evidence>
<dbReference type="Proteomes" id="UP001168540">
    <property type="component" value="Unassembled WGS sequence"/>
</dbReference>
<comment type="subcellular location">
    <subcellularLocation>
        <location evidence="1">Cell membrane</location>
        <topology evidence="1">Multi-pass membrane protein</topology>
    </subcellularLocation>
</comment>
<dbReference type="RefSeq" id="WP_289832363.1">
    <property type="nucleotide sequence ID" value="NZ_JAUEDK010000096.1"/>
</dbReference>
<evidence type="ECO:0000256" key="2">
    <source>
        <dbReference type="ARBA" id="ARBA00022448"/>
    </source>
</evidence>
<keyword evidence="3" id="KW-1003">Cell membrane</keyword>
<dbReference type="Pfam" id="PF07690">
    <property type="entry name" value="MFS_1"/>
    <property type="match status" value="1"/>
</dbReference>
<reference evidence="8" key="1">
    <citation type="submission" date="2023-06" db="EMBL/GenBank/DDBJ databases">
        <authorList>
            <person name="Zhang S."/>
        </authorList>
    </citation>
    <scope>NUCLEOTIDE SEQUENCE</scope>
    <source>
        <strain evidence="8">SG2303</strain>
    </source>
</reference>
<keyword evidence="9" id="KW-1185">Reference proteome</keyword>
<dbReference type="PANTHER" id="PTHR23517:SF2">
    <property type="entry name" value="MULTIDRUG RESISTANCE PROTEIN MDTH"/>
    <property type="match status" value="1"/>
</dbReference>
<dbReference type="InterPro" id="IPR011701">
    <property type="entry name" value="MFS"/>
</dbReference>
<evidence type="ECO:0000256" key="6">
    <source>
        <dbReference type="ARBA" id="ARBA00023136"/>
    </source>
</evidence>
<evidence type="ECO:0000313" key="9">
    <source>
        <dbReference type="Proteomes" id="UP001168540"/>
    </source>
</evidence>
<name>A0ABT7XVD5_9NEIS</name>
<keyword evidence="4 7" id="KW-0812">Transmembrane</keyword>
<sequence>MPVRLSPPTHPPAHGTLGLFLREHYQLGPQWVGYLFTLNCLMVVGLQLPIAHRVGHWGLTRSSHAGVVCVGAAFLVLNLGHGAPWALASMAVLTAGEMLMSPTWAAILMLRSEGRQRGQYMGIYNAAWSGQMLFAPALGTWAYGQFDGPLLWWLCAGAAGLALMLHGLVLPRMLVRE</sequence>
<comment type="caution">
    <text evidence="8">The sequence shown here is derived from an EMBL/GenBank/DDBJ whole genome shotgun (WGS) entry which is preliminary data.</text>
</comment>
<dbReference type="SUPFAM" id="SSF103473">
    <property type="entry name" value="MFS general substrate transporter"/>
    <property type="match status" value="1"/>
</dbReference>
<dbReference type="Gene3D" id="1.20.1250.20">
    <property type="entry name" value="MFS general substrate transporter like domains"/>
    <property type="match status" value="1"/>
</dbReference>
<feature type="transmembrane region" description="Helical" evidence="7">
    <location>
        <begin position="122"/>
        <end position="144"/>
    </location>
</feature>
<keyword evidence="6 7" id="KW-0472">Membrane</keyword>
<protein>
    <submittedName>
        <fullName evidence="8">MFS transporter</fullName>
    </submittedName>
</protein>
<feature type="transmembrane region" description="Helical" evidence="7">
    <location>
        <begin position="150"/>
        <end position="170"/>
    </location>
</feature>
<evidence type="ECO:0000256" key="4">
    <source>
        <dbReference type="ARBA" id="ARBA00022692"/>
    </source>
</evidence>
<evidence type="ECO:0000256" key="5">
    <source>
        <dbReference type="ARBA" id="ARBA00022989"/>
    </source>
</evidence>
<organism evidence="8 9">
    <name type="scientific">Crenobacter oryzisoli</name>
    <dbReference type="NCBI Taxonomy" id="3056844"/>
    <lineage>
        <taxon>Bacteria</taxon>
        <taxon>Pseudomonadati</taxon>
        <taxon>Pseudomonadota</taxon>
        <taxon>Betaproteobacteria</taxon>
        <taxon>Neisseriales</taxon>
        <taxon>Neisseriaceae</taxon>
        <taxon>Crenobacter</taxon>
    </lineage>
</organism>
<gene>
    <name evidence="8" type="ORF">QU481_23470</name>
</gene>
<dbReference type="InterPro" id="IPR050171">
    <property type="entry name" value="MFS_Transporters"/>
</dbReference>
<feature type="transmembrane region" description="Helical" evidence="7">
    <location>
        <begin position="86"/>
        <end position="110"/>
    </location>
</feature>
<dbReference type="EMBL" id="JAUEDK010000096">
    <property type="protein sequence ID" value="MDN0077763.1"/>
    <property type="molecule type" value="Genomic_DNA"/>
</dbReference>
<dbReference type="InterPro" id="IPR036259">
    <property type="entry name" value="MFS_trans_sf"/>
</dbReference>
<dbReference type="PANTHER" id="PTHR23517">
    <property type="entry name" value="RESISTANCE PROTEIN MDTM, PUTATIVE-RELATED-RELATED"/>
    <property type="match status" value="1"/>
</dbReference>
<proteinExistence type="predicted"/>
<evidence type="ECO:0000256" key="7">
    <source>
        <dbReference type="SAM" id="Phobius"/>
    </source>
</evidence>
<feature type="transmembrane region" description="Helical" evidence="7">
    <location>
        <begin position="63"/>
        <end position="80"/>
    </location>
</feature>
<evidence type="ECO:0000256" key="1">
    <source>
        <dbReference type="ARBA" id="ARBA00004651"/>
    </source>
</evidence>
<keyword evidence="2" id="KW-0813">Transport</keyword>
<keyword evidence="5 7" id="KW-1133">Transmembrane helix</keyword>
<feature type="transmembrane region" description="Helical" evidence="7">
    <location>
        <begin position="31"/>
        <end position="51"/>
    </location>
</feature>
<evidence type="ECO:0000313" key="8">
    <source>
        <dbReference type="EMBL" id="MDN0077763.1"/>
    </source>
</evidence>